<dbReference type="OrthoDB" id="5194044at2759"/>
<sequence>MNSTSQDLISIYQLLRNIGINTINSTTNKLISILQSIQPKMGQIPVQHFQPQVPDTSAGPHEHTYIPRSDGSILINGVVYVQEIKTPIPVAAVPAMAPLPSPYLQCFSQFAVPPHQPVMPPPAFQPYPYNPYLQFAGPGQQVPFGAGYVPQPAMNTNGATSSEIQLQQMQTPDANKKQDMKPSDDDPFRMYWVREVDNTWTQRNRLTIDSGDIGDVRWYVTDGVFYAVRLPS</sequence>
<feature type="compositionally biased region" description="Basic and acidic residues" evidence="1">
    <location>
        <begin position="174"/>
        <end position="187"/>
    </location>
</feature>
<evidence type="ECO:0000313" key="2">
    <source>
        <dbReference type="EMBL" id="CAD6444837.1"/>
    </source>
</evidence>
<keyword evidence="3" id="KW-1185">Reference proteome</keyword>
<dbReference type="Proteomes" id="UP000624404">
    <property type="component" value="Unassembled WGS sequence"/>
</dbReference>
<evidence type="ECO:0000313" key="3">
    <source>
        <dbReference type="Proteomes" id="UP000624404"/>
    </source>
</evidence>
<dbReference type="AlphaFoldDB" id="A0A8H2VU11"/>
<dbReference type="EMBL" id="CAJHIA010000013">
    <property type="protein sequence ID" value="CAD6444837.1"/>
    <property type="molecule type" value="Genomic_DNA"/>
</dbReference>
<reference evidence="2" key="1">
    <citation type="submission" date="2020-10" db="EMBL/GenBank/DDBJ databases">
        <authorList>
            <person name="Kusch S."/>
        </authorList>
    </citation>
    <scope>NUCLEOTIDE SEQUENCE</scope>
    <source>
        <strain evidence="2">SwB9</strain>
    </source>
</reference>
<accession>A0A8H2VU11</accession>
<evidence type="ECO:0000256" key="1">
    <source>
        <dbReference type="SAM" id="MobiDB-lite"/>
    </source>
</evidence>
<name>A0A8H2VU11_9HELO</name>
<gene>
    <name evidence="2" type="ORF">SCLTRI_LOCUS4629</name>
</gene>
<proteinExistence type="predicted"/>
<protein>
    <submittedName>
        <fullName evidence="2">A7bf5f46-0052-4d2e-9e12-65950a4c1b58</fullName>
    </submittedName>
</protein>
<comment type="caution">
    <text evidence="2">The sequence shown here is derived from an EMBL/GenBank/DDBJ whole genome shotgun (WGS) entry which is preliminary data.</text>
</comment>
<feature type="region of interest" description="Disordered" evidence="1">
    <location>
        <begin position="168"/>
        <end position="187"/>
    </location>
</feature>
<organism evidence="2 3">
    <name type="scientific">Sclerotinia trifoliorum</name>
    <dbReference type="NCBI Taxonomy" id="28548"/>
    <lineage>
        <taxon>Eukaryota</taxon>
        <taxon>Fungi</taxon>
        <taxon>Dikarya</taxon>
        <taxon>Ascomycota</taxon>
        <taxon>Pezizomycotina</taxon>
        <taxon>Leotiomycetes</taxon>
        <taxon>Helotiales</taxon>
        <taxon>Sclerotiniaceae</taxon>
        <taxon>Sclerotinia</taxon>
    </lineage>
</organism>